<evidence type="ECO:0000313" key="1">
    <source>
        <dbReference type="EMBL" id="KIC56783.1"/>
    </source>
</evidence>
<evidence type="ECO:0000313" key="2">
    <source>
        <dbReference type="Proteomes" id="UP000031202"/>
    </source>
</evidence>
<sequence>MSDEPAVGADLLDAVLSDARRRLAGSSRERLGDWAHTRRLLGFGRAPRIVPIGEAWHVGVLLIAEAEVYATGEILRARAEAVRGYTAEAQRARSERAAAAARGGFADGEVLHLGATQIDLDAVRRGEPSGPLALVGGIPLVTWTAAGARRPLADYLDDQLSLR</sequence>
<dbReference type="RefSeq" id="WP_039416425.1">
    <property type="nucleotide sequence ID" value="NZ_JWSZ01000015.1"/>
</dbReference>
<dbReference type="AlphaFoldDB" id="A0A0B4DRA1"/>
<protein>
    <submittedName>
        <fullName evidence="1">Glutaminase</fullName>
    </submittedName>
</protein>
<comment type="caution">
    <text evidence="1">The sequence shown here is derived from an EMBL/GenBank/DDBJ whole genome shotgun (WGS) entry which is preliminary data.</text>
</comment>
<dbReference type="Proteomes" id="UP000031202">
    <property type="component" value="Unassembled WGS sequence"/>
</dbReference>
<organism evidence="1 2">
    <name type="scientific">Microbacterium hominis</name>
    <dbReference type="NCBI Taxonomy" id="162426"/>
    <lineage>
        <taxon>Bacteria</taxon>
        <taxon>Bacillati</taxon>
        <taxon>Actinomycetota</taxon>
        <taxon>Actinomycetes</taxon>
        <taxon>Micrococcales</taxon>
        <taxon>Microbacteriaceae</taxon>
        <taxon>Microbacterium</taxon>
    </lineage>
</organism>
<proteinExistence type="predicted"/>
<accession>A0A0B4DRA1</accession>
<dbReference type="EMBL" id="JWSZ01000015">
    <property type="protein sequence ID" value="KIC56783.1"/>
    <property type="molecule type" value="Genomic_DNA"/>
</dbReference>
<reference evidence="1 2" key="1">
    <citation type="submission" date="2014-12" db="EMBL/GenBank/DDBJ databases">
        <title>Genome sequencing of Microbacterium hominis TPW29.</title>
        <authorList>
            <person name="Tan P.W."/>
            <person name="Chan K.-G."/>
        </authorList>
    </citation>
    <scope>NUCLEOTIDE SEQUENCE [LARGE SCALE GENOMIC DNA]</scope>
    <source>
        <strain evidence="1 2">TPW29</strain>
    </source>
</reference>
<gene>
    <name evidence="1" type="ORF">RM52_12005</name>
</gene>
<name>A0A0B4DRA1_9MICO</name>